<dbReference type="EMBL" id="QKKF02026262">
    <property type="protein sequence ID" value="RZF36526.1"/>
    <property type="molecule type" value="Genomic_DNA"/>
</dbReference>
<dbReference type="InParanoid" id="A0A482WTB4"/>
<comment type="caution">
    <text evidence="8">The sequence shown here is derived from an EMBL/GenBank/DDBJ whole genome shotgun (WGS) entry which is preliminary data.</text>
</comment>
<evidence type="ECO:0000256" key="4">
    <source>
        <dbReference type="ARBA" id="ARBA00022630"/>
    </source>
</evidence>
<dbReference type="AlphaFoldDB" id="A0A482WTB4"/>
<evidence type="ECO:0000256" key="2">
    <source>
        <dbReference type="ARBA" id="ARBA00004777"/>
    </source>
</evidence>
<keyword evidence="9" id="KW-1185">Reference proteome</keyword>
<reference evidence="8 9" key="1">
    <citation type="journal article" date="2017" name="Gigascience">
        <title>Genome sequence of the small brown planthopper, Laodelphax striatellus.</title>
        <authorList>
            <person name="Zhu J."/>
            <person name="Jiang F."/>
            <person name="Wang X."/>
            <person name="Yang P."/>
            <person name="Bao Y."/>
            <person name="Zhao W."/>
            <person name="Wang W."/>
            <person name="Lu H."/>
            <person name="Wang Q."/>
            <person name="Cui N."/>
            <person name="Li J."/>
            <person name="Chen X."/>
            <person name="Luo L."/>
            <person name="Yu J."/>
            <person name="Kang L."/>
            <person name="Cui F."/>
        </authorList>
    </citation>
    <scope>NUCLEOTIDE SEQUENCE [LARGE SCALE GENOMIC DNA]</scope>
    <source>
        <strain evidence="8">Lst14</strain>
    </source>
</reference>
<accession>A0A482WTB4</accession>
<comment type="pathway">
    <text evidence="2 7">One-carbon metabolism; tetrahydrofolate interconversion.</text>
</comment>
<evidence type="ECO:0000313" key="8">
    <source>
        <dbReference type="EMBL" id="RZF36526.1"/>
    </source>
</evidence>
<protein>
    <submittedName>
        <fullName evidence="8">Uncharacterized protein</fullName>
    </submittedName>
</protein>
<evidence type="ECO:0000256" key="3">
    <source>
        <dbReference type="ARBA" id="ARBA00006743"/>
    </source>
</evidence>
<dbReference type="PANTHER" id="PTHR45754:SF3">
    <property type="entry name" value="METHYLENETETRAHYDROFOLATE REDUCTASE (NADPH)"/>
    <property type="match status" value="1"/>
</dbReference>
<dbReference type="GO" id="GO:0071949">
    <property type="term" value="F:FAD binding"/>
    <property type="evidence" value="ECO:0007669"/>
    <property type="project" value="TreeGrafter"/>
</dbReference>
<dbReference type="GO" id="GO:0035999">
    <property type="term" value="P:tetrahydrofolate interconversion"/>
    <property type="evidence" value="ECO:0007669"/>
    <property type="project" value="UniProtKB-UniPathway"/>
</dbReference>
<dbReference type="UniPathway" id="UPA00193"/>
<dbReference type="CDD" id="cd00537">
    <property type="entry name" value="MTHFR"/>
    <property type="match status" value="1"/>
</dbReference>
<dbReference type="SUPFAM" id="SSF51730">
    <property type="entry name" value="FAD-linked oxidoreductase"/>
    <property type="match status" value="1"/>
</dbReference>
<keyword evidence="4" id="KW-0285">Flavoprotein</keyword>
<keyword evidence="5" id="KW-0274">FAD</keyword>
<evidence type="ECO:0000313" key="9">
    <source>
        <dbReference type="Proteomes" id="UP000291343"/>
    </source>
</evidence>
<dbReference type="GO" id="GO:0009086">
    <property type="term" value="P:methionine biosynthetic process"/>
    <property type="evidence" value="ECO:0007669"/>
    <property type="project" value="TreeGrafter"/>
</dbReference>
<comment type="similarity">
    <text evidence="3">Belongs to the methylenetetrahydrofolate reductase family.</text>
</comment>
<sequence length="218" mass="25421">MRRIIRDYSCQWNGLLHSRMLLNWMPALKNKNVLANKACFSYAKDLVLFIRNNFGNYFKIFVAGYPSGHSDILDRNIEIQYLKDKVDAGADYIITQTVFNASEFVSYVKRCRKIGINVPIIPGIMPVQNAKLLLRLDNRCKFHFTEDVYNALITYKDSEEYLIEFGIQKAKETILEIVKSGIEVQQVHFFTINSPEPTMQVWEEVKEAYSKFRVDQSQ</sequence>
<dbReference type="GO" id="GO:0004489">
    <property type="term" value="F:methylenetetrahydrofolate reductase [NAD(P)H] activity"/>
    <property type="evidence" value="ECO:0007669"/>
    <property type="project" value="InterPro"/>
</dbReference>
<organism evidence="8 9">
    <name type="scientific">Laodelphax striatellus</name>
    <name type="common">Small brown planthopper</name>
    <name type="synonym">Delphax striatella</name>
    <dbReference type="NCBI Taxonomy" id="195883"/>
    <lineage>
        <taxon>Eukaryota</taxon>
        <taxon>Metazoa</taxon>
        <taxon>Ecdysozoa</taxon>
        <taxon>Arthropoda</taxon>
        <taxon>Hexapoda</taxon>
        <taxon>Insecta</taxon>
        <taxon>Pterygota</taxon>
        <taxon>Neoptera</taxon>
        <taxon>Paraneoptera</taxon>
        <taxon>Hemiptera</taxon>
        <taxon>Auchenorrhyncha</taxon>
        <taxon>Fulgoroidea</taxon>
        <taxon>Delphacidae</taxon>
        <taxon>Criomorphinae</taxon>
        <taxon>Laodelphax</taxon>
    </lineage>
</organism>
<dbReference type="STRING" id="195883.A0A482WTB4"/>
<gene>
    <name evidence="8" type="ORF">LSTR_LSTR008861</name>
</gene>
<dbReference type="Pfam" id="PF02219">
    <property type="entry name" value="MTHFR"/>
    <property type="match status" value="1"/>
</dbReference>
<dbReference type="InterPro" id="IPR029041">
    <property type="entry name" value="FAD-linked_oxidoreductase-like"/>
</dbReference>
<keyword evidence="6" id="KW-0560">Oxidoreductase</keyword>
<dbReference type="Proteomes" id="UP000291343">
    <property type="component" value="Unassembled WGS sequence"/>
</dbReference>
<dbReference type="GO" id="GO:0005829">
    <property type="term" value="C:cytosol"/>
    <property type="evidence" value="ECO:0007669"/>
    <property type="project" value="TreeGrafter"/>
</dbReference>
<dbReference type="OrthoDB" id="16284at2759"/>
<name>A0A482WTB4_LAOST</name>
<dbReference type="PANTHER" id="PTHR45754">
    <property type="entry name" value="METHYLENETETRAHYDROFOLATE REDUCTASE"/>
    <property type="match status" value="1"/>
</dbReference>
<evidence type="ECO:0000256" key="5">
    <source>
        <dbReference type="ARBA" id="ARBA00022827"/>
    </source>
</evidence>
<comment type="cofactor">
    <cofactor evidence="1">
        <name>FAD</name>
        <dbReference type="ChEBI" id="CHEBI:57692"/>
    </cofactor>
</comment>
<evidence type="ECO:0000256" key="6">
    <source>
        <dbReference type="ARBA" id="ARBA00023002"/>
    </source>
</evidence>
<dbReference type="Gene3D" id="3.20.20.220">
    <property type="match status" value="1"/>
</dbReference>
<dbReference type="SMR" id="A0A482WTB4"/>
<proteinExistence type="inferred from homology"/>
<evidence type="ECO:0000256" key="7">
    <source>
        <dbReference type="RuleBase" id="RU004254"/>
    </source>
</evidence>
<evidence type="ECO:0000256" key="1">
    <source>
        <dbReference type="ARBA" id="ARBA00001974"/>
    </source>
</evidence>
<dbReference type="InterPro" id="IPR003171">
    <property type="entry name" value="Mehydrof_redctse-like"/>
</dbReference>